<dbReference type="EMBL" id="MAGO01000009">
    <property type="protein sequence ID" value="OCC14734.1"/>
    <property type="molecule type" value="Genomic_DNA"/>
</dbReference>
<organism evidence="1 2">
    <name type="scientific">Dissulfuribacter thermophilus</name>
    <dbReference type="NCBI Taxonomy" id="1156395"/>
    <lineage>
        <taxon>Bacteria</taxon>
        <taxon>Pseudomonadati</taxon>
        <taxon>Thermodesulfobacteriota</taxon>
        <taxon>Dissulfuribacteria</taxon>
        <taxon>Dissulfuribacterales</taxon>
        <taxon>Dissulfuribacteraceae</taxon>
        <taxon>Dissulfuribacter</taxon>
    </lineage>
</organism>
<proteinExistence type="predicted"/>
<gene>
    <name evidence="1" type="ORF">DBT_1794</name>
</gene>
<keyword evidence="2" id="KW-1185">Reference proteome</keyword>
<sequence length="48" mass="5505">MSLKEDDSYILHRPNPIEPIKQTEWSVDSPNAIKGEGRSFLKVLSFKC</sequence>
<comment type="caution">
    <text evidence="1">The sequence shown here is derived from an EMBL/GenBank/DDBJ whole genome shotgun (WGS) entry which is preliminary data.</text>
</comment>
<protein>
    <submittedName>
        <fullName evidence="1">Uncharacterized protein</fullName>
    </submittedName>
</protein>
<evidence type="ECO:0000313" key="1">
    <source>
        <dbReference type="EMBL" id="OCC14734.1"/>
    </source>
</evidence>
<evidence type="ECO:0000313" key="2">
    <source>
        <dbReference type="Proteomes" id="UP000093080"/>
    </source>
</evidence>
<dbReference type="STRING" id="1156395.DBT_1794"/>
<dbReference type="AlphaFoldDB" id="A0A1B9F4I4"/>
<accession>A0A1B9F4I4</accession>
<reference evidence="1 2" key="1">
    <citation type="submission" date="2016-06" db="EMBL/GenBank/DDBJ databases">
        <title>Respiratory ammonification of nitrate coupled to the oxidation of elemental sulfur in deep-sea autotrophic thermophilic bacteria.</title>
        <authorList>
            <person name="Slobodkina G.B."/>
            <person name="Mardanov A.V."/>
            <person name="Ravin N.V."/>
            <person name="Frolova A.A."/>
            <person name="Viryasiv M.B."/>
            <person name="Chernyh N.A."/>
            <person name="Bonch-Osmolovskaya E.A."/>
            <person name="Slobodkin A.I."/>
        </authorList>
    </citation>
    <scope>NUCLEOTIDE SEQUENCE [LARGE SCALE GENOMIC DNA]</scope>
    <source>
        <strain evidence="1 2">S69</strain>
    </source>
</reference>
<dbReference type="Proteomes" id="UP000093080">
    <property type="component" value="Unassembled WGS sequence"/>
</dbReference>
<name>A0A1B9F4I4_9BACT</name>